<feature type="region of interest" description="Disordered" evidence="3">
    <location>
        <begin position="1744"/>
        <end position="1765"/>
    </location>
</feature>
<feature type="compositionally biased region" description="Basic and acidic residues" evidence="3">
    <location>
        <begin position="3564"/>
        <end position="3576"/>
    </location>
</feature>
<feature type="compositionally biased region" description="Basic residues" evidence="3">
    <location>
        <begin position="3923"/>
        <end position="3937"/>
    </location>
</feature>
<feature type="region of interest" description="Disordered" evidence="3">
    <location>
        <begin position="2824"/>
        <end position="2885"/>
    </location>
</feature>
<feature type="compositionally biased region" description="Basic and acidic residues" evidence="3">
    <location>
        <begin position="2107"/>
        <end position="2127"/>
    </location>
</feature>
<dbReference type="InterPro" id="IPR013087">
    <property type="entry name" value="Znf_C2H2_type"/>
</dbReference>
<keyword evidence="2" id="KW-0175">Coiled coil</keyword>
<evidence type="ECO:0000259" key="4">
    <source>
        <dbReference type="PROSITE" id="PS50157"/>
    </source>
</evidence>
<feature type="region of interest" description="Disordered" evidence="3">
    <location>
        <begin position="1301"/>
        <end position="1322"/>
    </location>
</feature>
<feature type="compositionally biased region" description="Acidic residues" evidence="3">
    <location>
        <begin position="3337"/>
        <end position="3351"/>
    </location>
</feature>
<evidence type="ECO:0000256" key="1">
    <source>
        <dbReference type="PROSITE-ProRule" id="PRU00042"/>
    </source>
</evidence>
<feature type="compositionally biased region" description="Basic and acidic residues" evidence="3">
    <location>
        <begin position="4497"/>
        <end position="4507"/>
    </location>
</feature>
<dbReference type="PROSITE" id="PS50157">
    <property type="entry name" value="ZINC_FINGER_C2H2_2"/>
    <property type="match status" value="1"/>
</dbReference>
<feature type="compositionally biased region" description="Basic and acidic residues" evidence="3">
    <location>
        <begin position="2867"/>
        <end position="2885"/>
    </location>
</feature>
<feature type="compositionally biased region" description="Polar residues" evidence="3">
    <location>
        <begin position="346"/>
        <end position="366"/>
    </location>
</feature>
<dbReference type="SMART" id="SM00384">
    <property type="entry name" value="AT_hook"/>
    <property type="match status" value="2"/>
</dbReference>
<feature type="compositionally biased region" description="Polar residues" evidence="3">
    <location>
        <begin position="1744"/>
        <end position="1754"/>
    </location>
</feature>
<feature type="compositionally biased region" description="Basic and acidic residues" evidence="3">
    <location>
        <begin position="1981"/>
        <end position="1995"/>
    </location>
</feature>
<feature type="compositionally biased region" description="Basic and acidic residues" evidence="3">
    <location>
        <begin position="4415"/>
        <end position="4430"/>
    </location>
</feature>
<feature type="compositionally biased region" description="Acidic residues" evidence="3">
    <location>
        <begin position="4110"/>
        <end position="4120"/>
    </location>
</feature>
<feature type="compositionally biased region" description="Polar residues" evidence="3">
    <location>
        <begin position="3507"/>
        <end position="3516"/>
    </location>
</feature>
<dbReference type="Proteomes" id="UP000000311">
    <property type="component" value="Unassembled WGS sequence"/>
</dbReference>
<feature type="region of interest" description="Disordered" evidence="3">
    <location>
        <begin position="3083"/>
        <end position="3109"/>
    </location>
</feature>
<feature type="region of interest" description="Disordered" evidence="3">
    <location>
        <begin position="1479"/>
        <end position="1532"/>
    </location>
</feature>
<feature type="compositionally biased region" description="Basic and acidic residues" evidence="3">
    <location>
        <begin position="2086"/>
        <end position="2099"/>
    </location>
</feature>
<dbReference type="OrthoDB" id="6382392at2759"/>
<feature type="compositionally biased region" description="Basic and acidic residues" evidence="3">
    <location>
        <begin position="429"/>
        <end position="438"/>
    </location>
</feature>
<feature type="compositionally biased region" description="Basic and acidic residues" evidence="3">
    <location>
        <begin position="4270"/>
        <end position="4283"/>
    </location>
</feature>
<feature type="region of interest" description="Disordered" evidence="3">
    <location>
        <begin position="2063"/>
        <end position="2128"/>
    </location>
</feature>
<dbReference type="OMA" id="KHKWKWD"/>
<evidence type="ECO:0000313" key="6">
    <source>
        <dbReference type="Proteomes" id="UP000000311"/>
    </source>
</evidence>
<accession>E2AJU2</accession>
<feature type="compositionally biased region" description="Acidic residues" evidence="3">
    <location>
        <begin position="4231"/>
        <end position="4240"/>
    </location>
</feature>
<name>E2AJU2_CAMFO</name>
<protein>
    <recommendedName>
        <fullName evidence="4">C2H2-type domain-containing protein</fullName>
    </recommendedName>
</protein>
<feature type="region of interest" description="Disordered" evidence="3">
    <location>
        <begin position="242"/>
        <end position="262"/>
    </location>
</feature>
<feature type="compositionally biased region" description="Acidic residues" evidence="3">
    <location>
        <begin position="3293"/>
        <end position="3311"/>
    </location>
</feature>
<feature type="compositionally biased region" description="Basic and acidic residues" evidence="3">
    <location>
        <begin position="2340"/>
        <end position="2357"/>
    </location>
</feature>
<feature type="region of interest" description="Disordered" evidence="3">
    <location>
        <begin position="1645"/>
        <end position="1676"/>
    </location>
</feature>
<feature type="compositionally biased region" description="Basic and acidic residues" evidence="3">
    <location>
        <begin position="1870"/>
        <end position="1883"/>
    </location>
</feature>
<feature type="region of interest" description="Disordered" evidence="3">
    <location>
        <begin position="3005"/>
        <end position="3037"/>
    </location>
</feature>
<sequence>MTLKEMEDHKASTHPRVLCSHFELTGDQREHYKHLYLPGRSAPTDEARDAMLAETMCTKCTKTCLNVAELHRHMLECGGDHAWLLGLTGSGKRKCKWRPFGSRSRRRRQRGMKRNIQNSQTQPRIVNTERPKEKQAPAGPRVRPSDRESIQKMLANLPAKRATRKVLQDNVMRSQSKLRNVQTRTRPRIIGDNSSVSRISRNKAALRNKLLKNAKSIQRKRCRSDNITAVIESVVKNYHETEKKLDDDDSKNAGAENESKKDAKEINEVFLASKVSDSENKPVRSKVGRPKIFGRKGNIKTKTGNNSQFQCKAGDKLVNLKARRKSVKFKSNAISKGDAKGEETSSPKNIPKNSKMMSVDKNNTSPDSKRISTAPGIRGKSKLTQSTLKRKRPVDPVASLNASLKAKSQLRTQDGKFARNPNKNSSTKSEMKMSDGKHKAANSVEIKSLKSKTIQKLKKDEVLPRRTTRLSSDSDKMPTLEPVMQIVSSNEEYTDKSTNDLPILSPVTSSGSLQDQKTPRTFAKYVLKEKESNTEINTDCEVIPEKSMKEQKPTRGRKPKQESKDTMKRKEIEIVEEDKISKNNTMMLKGRKIKNKKNLYNKITNNGENNKEGTSKGEIIAKKDLKSRKEETTKKTRTNWKRFRRSFSEKDSMKLATFPFEVQKLLNSVSSFTGILDTLELESKDTDSKRNLRQWLGRTPRSKLDLRDHMNDSWKKWKRQCKRLGIETIRKSSRKNVGKKTGKMMKTINLEKDSINNTITKDTTNNVEKSQSSKKDSHANTKIKEINNPDIEDKIDSRQTRRSLIDAKSEPSEIAGSSSQKGSGLFGKRRSRNKSIDDPEEINVRAMQKQNNDENVMLKEVQKEEEELEEAIDKNEIEGDDNSNSDRDSAMVNLSLNHLQSETSNLSIDSGKENSLETSVNIHNKLKVTRPKKTWGARRERSSRKRSLNNVIGILTEGINIPVEQSVQVLTVQTSLDNPDRVARNGNTQQSVGSENNMIAVDSAFSELSVLARNEQESAENKVISTNANDNQHADNEKNAHPCIDNAQDENNFTDQIDISSKVSTAKMHSPTNDIILDLSRRKPKGKGSFLEKIVSKIAKQKDALLEGEVGSLLDNAADELTSILNEVGPALVDNAESANFGEVSYTTTKNENESITSTSTDKKLPVIVTSEIQSLQDDITNIKSATSNHSTDLLVIQDNLEGNLTKIEMQAQSMNQNKINDVSDVEIKDNYIIDKQASDTMRSVEELQVEFCENKSATNEEAIIPMEIPDETPSSLTDTLTEISISSITTQKLSVEKLEKKTSGIKSRRKSSKRSLEDASWPKKSKRKSLEIDQELAEKNIQKDWFDDVIVTNSKQKEMFSVGHELAEKVDETIKISKIDVEVEKLQCSESKIIKDLELSSSLEKILAEDEESNLEKLANLPEAAYEETNELTTSFKETVDKIISDGETNVRSIELIEEGIESSTLSLKKTVKSGKFTDRTQKKNQKIDDASEFSHRRTSKRKSQLLSDVLQPSMKPVNEEKKLSPSLPKGDSLEFTDEKLIKVGTTNENSDVSLEETVYSVQITSEKYEEIQNADGSSLVNSTSSETTKKHGTKKKSLADEHLDLPIEPSKITSKFNKEINVPDSNEQLSVDLDHFKVPEVKDLLQSGKKRGPKKKLPPEDDRYNGESVSEESRINEELAEVSEMSNLIEKVEEQVECKKHIVREQSSRKKLERSNSSSSIGFIPSLVKTRSMFKKKAQLSSEDLAVSNTRNQDAESTDDLSESSCVSESSYFRKKRFAKRKRKEENLVGDNDEQADSIIVKCNGNSKNPQNAKSLLDEHLDLSDVDDIEIPMDIQASLENTKALENIEREFELAEKSLALQNEDADDKPMADESANKDITTEQSVSNNYDSPDDPVTPKKRAAGNFVVVHTKTGEILIVEKRKKLTKEAARFFCDVCATSFTRKSSLKKHTLSQSHLSQMAKSTKDKLELVNNGTSENNKEIDEEKNNQVSECDTKNVLDDAQSHEVTQKSLESDENYVSYRTSTESLVNIGVTRQEALEDKLLDEEICKITENMSHDEYVLTDQVTPEDPVSSSTPIKQIQKKQEEPGGKNDDKKRNKSKKRNLAEEHLILESPELKGSKFDSNEPLNSVNDLEWSSSSSSCEHNSTKEIIQIVKEAKDVLEEIQHADSAEIKNQAESIVKSLNDEIGCSKLLCDTDAKGEHHIESTRTTRSRTNIGRTRELLALQSAAYSVDDLENDIRDKKTSTRKFYKIDNDRKEENQTSTEITRFSLRPRRNKNIQHYEESDVEADIYFMNVCMELNNDEIENSCEPQKKPNEMEKEIIENVLQEMTYTDIKNKDTEAAKSKPDSTNDIKKRKRGRPRLKDRTIPNSSVTLAHSELEINENDIATNSFEESKSKDQELISHTKDNFDEASKAPYIDANIQPSKRRGRPRKNPVQVENNLLIQAEDSSIAESMKSKCNELRENTEQIESEMLLIEKATSVTLTDSLTSNVESLPVVEDYIRESNLSETKRDELKVEENEILFTKMNSSENQSVQEIESTNIKIADTVLAKNCDMLALNVPSEKNKAADTSILSEMKICADDEKYQSENKSDHNDTSANVLINSTVEALAEFSPEIIENVSTINDDVQSVKSIRAIELDESFEIQKPSNISEEKQIESREELSEMEIFQKETKLVSESEGHEDEVIDDKSLPITNVGLTRELLALQSTAYPIDLENDSIRDKKTTRLESSSKKLSRSLQSANKERETSRKKSKVSRGRRKKVTAAKIAEISSDSENEVDGIESASSNKSKIVKSVFGRVFGGEKADKVKEVLNDWVSRSEDDSDISRSTSEARSCLRGSTKISENGHKKDKKRHSGILTDSDTKKDAELSPRKNGNDKGIIEVHGKLKNRKKREKDFNSMSEDRIEPLLPINSAKRRHRESKIRADERIFRTFDDESLILSESEENVNEIKETSNQFDDDYMNNKNDESKRYYEEEWNEERMKDRNSISVDCENLQVDHNTYGKSKNSSSYRKKQDTNARNERSSSPSQFNMFKCRRRESKIKAGEKIWYTLDNETSSCLSDDQDFSETHKNFKERESGFHEFGDADRSNNSKNKDKHKDNDTWKNISLINQEQIEAQNARGKSRKDSNNHKKQNFNTIGIGKTKADNMISKNSDNDLLIALKNQKTKNEMQNDQATRSTNESINRSKNLIVTDNICEFFADMNHQLTNSRKSKRGAVNEDWKYSMKSLELEKEDLAKDQPIEKEIRQKHEVSTTLSRSCSNLAGLTMKDQFAELEENSQAIRESDNDGNNDEEEEQEDDDDDDNDLGRRRMSPFYACETPDSSIESSSNNEDDEEEEGEEDEEERMTHEDTSRKTNPSEFSGEKIVIRSPSSGHRSDVVTIAPTDAIEDNALDVPREIESTAEPRQGKILNFDEELFVECCSRLKATSENELRGAKKIKLDHTESYHRRDDQPQGFKVNKDRWRDVESQNSLGSLLESVNQLLGEEMCNSHDRSYRTRGSEQSSRSASPDASRVDNLGYEDSLDVAFEHNNKLRDKIQQRMRESENLIASTFGQKINDNDHPSDNDHKRCSIGNSYSSSIHEHEQSTSIASNRERIPSPGHKNKVNSTLGGLLDKALSNLLHSNSKHDHNGSAPMKLLAELACARAPTSTSPEDTTNNGKNHQSVKIAVAVAAAAAAAATATATKDTSDLSKKPTKGSAITSKTSLTKKTRNPIKELFERKKEINDRKEQERSKTTLVELSMQKPRKPKRSKKQQQQEFPLIRRNELYGGMMEKKKRRNSFDRKGESERIKDVYEFDEEESQTAPTLGSVLSYRSQVDKSYETNWPKKDLDGKLSTASENGKTNCIADTKLGVIIDHKFQELEKFAPKTKGALKSFQSEEQQQQRVTDSITGPMDDFVERKQQRLKRLEQSVKQSNKLKKRGKSSKKRARNAWYENDSSDEFRTAAKAEDVGVGISKSQRACSKGKQNLFAELSTSSESEYEREDDVDYGIAKEQQSLSKSRKSLKKQLDIDNMNCDQQCDVINESKFDNENLANCDWQNQVVQKDATKKDYNAAKSESEMSDHSLVIDERKAIDETRNSDDDADNQYERTFELEDLYREDSSELETEVEGNEELTPTTEEAKDKVETQALDDENATLQTKIILTNVKDDYAPENELIPLEEALDLLDRHILESKSENDSKHSKIQTENDSINGTLDIMNEVSNDGTVNMEKENEHLNHIEAQDEKEELDDDVPALPEKLSSNEKPQKESDNNLPLHVFLSRKVQESKKRKQQQLDKLREEQERILMDFQPTRRQRKCAIGKQGLLAEISSSDEESYARDNNKKGSDHDKSRKKRESKEKKKERYLEKKHEQMIAKEQKAIEEEILREVGKRKEIFAQSPDVDTALNIDVMETKIVSGQAHKKKHQPKEKQKKSGDENIEKSMQHTINESPLDSSEDNGNNLHAFCSTENIIDNNGHLSISSKRKKLSKSPTRLKKIPKSGENGKISPKKNKESTAEKSKKTSASNSKDSKERRSSSGKHDSDDEELKTTKSWNKVEEGVGVAIGRRKRTAAHQLYYWSSSSDEEEAPELVLVPEEEEDDRQEQHGWIVGDSHKRMITMLAMEKQQKEKRRRSEDEFESGKSKSKKHRNSTS</sequence>
<feature type="region of interest" description="Disordered" evidence="3">
    <location>
        <begin position="4227"/>
        <end position="4283"/>
    </location>
</feature>
<reference evidence="5 6" key="1">
    <citation type="journal article" date="2010" name="Science">
        <title>Genomic comparison of the ants Camponotus floridanus and Harpegnathos saltator.</title>
        <authorList>
            <person name="Bonasio R."/>
            <person name="Zhang G."/>
            <person name="Ye C."/>
            <person name="Mutti N.S."/>
            <person name="Fang X."/>
            <person name="Qin N."/>
            <person name="Donahue G."/>
            <person name="Yang P."/>
            <person name="Li Q."/>
            <person name="Li C."/>
            <person name="Zhang P."/>
            <person name="Huang Z."/>
            <person name="Berger S.L."/>
            <person name="Reinberg D."/>
            <person name="Wang J."/>
            <person name="Liebig J."/>
        </authorList>
    </citation>
    <scope>NUCLEOTIDE SEQUENCE [LARGE SCALE GENOMIC DNA]</scope>
    <source>
        <strain evidence="6">C129</strain>
    </source>
</reference>
<feature type="compositionally biased region" description="Basic and acidic residues" evidence="3">
    <location>
        <begin position="3720"/>
        <end position="3741"/>
    </location>
</feature>
<feature type="compositionally biased region" description="Basic and acidic residues" evidence="3">
    <location>
        <begin position="4248"/>
        <end position="4258"/>
    </location>
</feature>
<feature type="region of interest" description="Disordered" evidence="3">
    <location>
        <begin position="96"/>
        <end position="147"/>
    </location>
</feature>
<feature type="region of interest" description="Disordered" evidence="3">
    <location>
        <begin position="1574"/>
        <end position="1603"/>
    </location>
</feature>
<feature type="compositionally biased region" description="Polar residues" evidence="3">
    <location>
        <begin position="1884"/>
        <end position="1893"/>
    </location>
</feature>
<feature type="region of interest" description="Disordered" evidence="3">
    <location>
        <begin position="3915"/>
        <end position="3939"/>
    </location>
</feature>
<feature type="region of interest" description="Disordered" evidence="3">
    <location>
        <begin position="3880"/>
        <end position="3901"/>
    </location>
</feature>
<feature type="region of interest" description="Disordered" evidence="3">
    <location>
        <begin position="3559"/>
        <end position="3615"/>
    </location>
</feature>
<feature type="region of interest" description="Disordered" evidence="3">
    <location>
        <begin position="3123"/>
        <end position="3146"/>
    </location>
</feature>
<feature type="compositionally biased region" description="Basic residues" evidence="3">
    <location>
        <begin position="2756"/>
        <end position="2767"/>
    </location>
</feature>
<keyword evidence="1" id="KW-0862">Zinc</keyword>
<feature type="compositionally biased region" description="Basic residues" evidence="3">
    <location>
        <begin position="4469"/>
        <end position="4485"/>
    </location>
</feature>
<feature type="region of interest" description="Disordered" evidence="3">
    <location>
        <begin position="4403"/>
        <end position="4448"/>
    </location>
</feature>
<organism evidence="6">
    <name type="scientific">Camponotus floridanus</name>
    <name type="common">Florida carpenter ant</name>
    <dbReference type="NCBI Taxonomy" id="104421"/>
    <lineage>
        <taxon>Eukaryota</taxon>
        <taxon>Metazoa</taxon>
        <taxon>Ecdysozoa</taxon>
        <taxon>Arthropoda</taxon>
        <taxon>Hexapoda</taxon>
        <taxon>Insecta</taxon>
        <taxon>Pterygota</taxon>
        <taxon>Neoptera</taxon>
        <taxon>Endopterygota</taxon>
        <taxon>Hymenoptera</taxon>
        <taxon>Apocrita</taxon>
        <taxon>Aculeata</taxon>
        <taxon>Formicoidea</taxon>
        <taxon>Formicidae</taxon>
        <taxon>Formicinae</taxon>
        <taxon>Camponotus</taxon>
    </lineage>
</organism>
<dbReference type="PROSITE" id="PS00028">
    <property type="entry name" value="ZINC_FINGER_C2H2_1"/>
    <property type="match status" value="1"/>
</dbReference>
<feature type="coiled-coil region" evidence="2">
    <location>
        <begin position="2457"/>
        <end position="2484"/>
    </location>
</feature>
<feature type="compositionally biased region" description="Basic residues" evidence="3">
    <location>
        <begin position="4629"/>
        <end position="4639"/>
    </location>
</feature>
<gene>
    <name evidence="5" type="ORF">EAG_13737</name>
</gene>
<dbReference type="EMBL" id="GL440100">
    <property type="protein sequence ID" value="EFN66258.1"/>
    <property type="molecule type" value="Genomic_DNA"/>
</dbReference>
<feature type="region of interest" description="Disordered" evidence="3">
    <location>
        <begin position="3285"/>
        <end position="3412"/>
    </location>
</feature>
<evidence type="ECO:0000256" key="3">
    <source>
        <dbReference type="SAM" id="MobiDB-lite"/>
    </source>
</evidence>
<keyword evidence="1" id="KW-0479">Metal-binding</keyword>
<dbReference type="GO" id="GO:0003677">
    <property type="term" value="F:DNA binding"/>
    <property type="evidence" value="ECO:0007669"/>
    <property type="project" value="InterPro"/>
</dbReference>
<feature type="compositionally biased region" description="Polar residues" evidence="3">
    <location>
        <begin position="4431"/>
        <end position="4448"/>
    </location>
</feature>
<evidence type="ECO:0000256" key="2">
    <source>
        <dbReference type="SAM" id="Coils"/>
    </source>
</evidence>
<feature type="region of interest" description="Disordered" evidence="3">
    <location>
        <begin position="862"/>
        <end position="889"/>
    </location>
</feature>
<feature type="region of interest" description="Disordered" evidence="3">
    <location>
        <begin position="1864"/>
        <end position="1902"/>
    </location>
</feature>
<feature type="compositionally biased region" description="Basic and acidic residues" evidence="3">
    <location>
        <begin position="3019"/>
        <end position="3029"/>
    </location>
</feature>
<feature type="region of interest" description="Disordered" evidence="3">
    <location>
        <begin position="4107"/>
        <end position="4128"/>
    </location>
</feature>
<feature type="compositionally biased region" description="Polar residues" evidence="3">
    <location>
        <begin position="506"/>
        <end position="516"/>
    </location>
</feature>
<dbReference type="GO" id="GO:0008270">
    <property type="term" value="F:zinc ion binding"/>
    <property type="evidence" value="ECO:0007669"/>
    <property type="project" value="UniProtKB-KW"/>
</dbReference>
<feature type="compositionally biased region" description="Basic and acidic residues" evidence="3">
    <location>
        <begin position="4323"/>
        <end position="4358"/>
    </location>
</feature>
<feature type="region of interest" description="Disordered" evidence="3">
    <location>
        <begin position="4609"/>
        <end position="4639"/>
    </location>
</feature>
<keyword evidence="6" id="KW-1185">Reference proteome</keyword>
<feature type="region of interest" description="Disordered" evidence="3">
    <location>
        <begin position="4464"/>
        <end position="4545"/>
    </location>
</feature>
<feature type="region of interest" description="Disordered" evidence="3">
    <location>
        <begin position="329"/>
        <end position="516"/>
    </location>
</feature>
<proteinExistence type="predicted"/>
<feature type="domain" description="C2H2-type" evidence="4">
    <location>
        <begin position="1935"/>
        <end position="1964"/>
    </location>
</feature>
<feature type="region of interest" description="Disordered" evidence="3">
    <location>
        <begin position="2412"/>
        <end position="2440"/>
    </location>
</feature>
<feature type="compositionally biased region" description="Basic and acidic residues" evidence="3">
    <location>
        <begin position="4618"/>
        <end position="4628"/>
    </location>
</feature>
<feature type="compositionally biased region" description="Basic residues" evidence="3">
    <location>
        <begin position="96"/>
        <end position="113"/>
    </location>
</feature>
<feature type="region of interest" description="Disordered" evidence="3">
    <location>
        <begin position="3498"/>
        <end position="3523"/>
    </location>
</feature>
<feature type="region of interest" description="Disordered" evidence="3">
    <location>
        <begin position="4306"/>
        <end position="4358"/>
    </location>
</feature>
<feature type="region of interest" description="Disordered" evidence="3">
    <location>
        <begin position="1974"/>
        <end position="1995"/>
    </location>
</feature>
<feature type="region of interest" description="Disordered" evidence="3">
    <location>
        <begin position="3688"/>
        <end position="3771"/>
    </location>
</feature>
<feature type="region of interest" description="Disordered" evidence="3">
    <location>
        <begin position="761"/>
        <end position="840"/>
    </location>
</feature>
<feature type="compositionally biased region" description="Basic and acidic residues" evidence="3">
    <location>
        <begin position="771"/>
        <end position="811"/>
    </location>
</feature>
<dbReference type="SMART" id="SM00355">
    <property type="entry name" value="ZnF_C2H2"/>
    <property type="match status" value="2"/>
</dbReference>
<feature type="compositionally biased region" description="Polar residues" evidence="3">
    <location>
        <begin position="1576"/>
        <end position="1588"/>
    </location>
</feature>
<dbReference type="InParanoid" id="E2AJU2"/>
<keyword evidence="1" id="KW-0863">Zinc-finger</keyword>
<evidence type="ECO:0000313" key="5">
    <source>
        <dbReference type="EMBL" id="EFN66258.1"/>
    </source>
</evidence>
<feature type="compositionally biased region" description="Basic residues" evidence="3">
    <location>
        <begin position="3751"/>
        <end position="3760"/>
    </location>
</feature>
<feature type="compositionally biased region" description="Basic and acidic residues" evidence="3">
    <location>
        <begin position="1479"/>
        <end position="1497"/>
    </location>
</feature>
<dbReference type="InterPro" id="IPR017956">
    <property type="entry name" value="AT_hook_DNA-bd_motif"/>
</dbReference>
<feature type="region of interest" description="Disordered" evidence="3">
    <location>
        <begin position="544"/>
        <end position="568"/>
    </location>
</feature>
<feature type="region of interest" description="Disordered" evidence="3">
    <location>
        <begin position="2340"/>
        <end position="2376"/>
    </location>
</feature>
<feature type="compositionally biased region" description="Basic and acidic residues" evidence="3">
    <location>
        <begin position="1659"/>
        <end position="1676"/>
    </location>
</feature>
<feature type="compositionally biased region" description="Polar residues" evidence="3">
    <location>
        <begin position="3005"/>
        <end position="3016"/>
    </location>
</feature>
<feature type="region of interest" description="Disordered" evidence="3">
    <location>
        <begin position="2729"/>
        <end position="2767"/>
    </location>
</feature>
<feature type="compositionally biased region" description="Polar residues" evidence="3">
    <location>
        <begin position="115"/>
        <end position="125"/>
    </location>
</feature>
<feature type="compositionally biased region" description="Polar residues" evidence="3">
    <location>
        <begin position="3882"/>
        <end position="3897"/>
    </location>
</feature>
<feature type="compositionally biased region" description="Basic and acidic residues" evidence="3">
    <location>
        <begin position="4515"/>
        <end position="4529"/>
    </location>
</feature>